<dbReference type="OrthoDB" id="2326760at2"/>
<evidence type="ECO:0000256" key="2">
    <source>
        <dbReference type="SAM" id="SignalP"/>
    </source>
</evidence>
<organism evidence="4 5">
    <name type="scientific">Lentilactobacillus sunkii DSM 19904</name>
    <dbReference type="NCBI Taxonomy" id="1423808"/>
    <lineage>
        <taxon>Bacteria</taxon>
        <taxon>Bacillati</taxon>
        <taxon>Bacillota</taxon>
        <taxon>Bacilli</taxon>
        <taxon>Lactobacillales</taxon>
        <taxon>Lactobacillaceae</taxon>
        <taxon>Lentilactobacillus</taxon>
    </lineage>
</organism>
<proteinExistence type="predicted"/>
<accession>A0A0R1KXG7</accession>
<evidence type="ECO:0000313" key="4">
    <source>
        <dbReference type="EMBL" id="KRK88032.1"/>
    </source>
</evidence>
<feature type="domain" description="DUF5776" evidence="3">
    <location>
        <begin position="1313"/>
        <end position="1377"/>
    </location>
</feature>
<dbReference type="InterPro" id="IPR044081">
    <property type="entry name" value="DUF5776"/>
</dbReference>
<dbReference type="Proteomes" id="UP000051581">
    <property type="component" value="Unassembled WGS sequence"/>
</dbReference>
<evidence type="ECO:0000256" key="1">
    <source>
        <dbReference type="SAM" id="MobiDB-lite"/>
    </source>
</evidence>
<reference evidence="4 5" key="1">
    <citation type="journal article" date="2015" name="Genome Announc.">
        <title>Expanding the biotechnology potential of lactobacilli through comparative genomics of 213 strains and associated genera.</title>
        <authorList>
            <person name="Sun Z."/>
            <person name="Harris H.M."/>
            <person name="McCann A."/>
            <person name="Guo C."/>
            <person name="Argimon S."/>
            <person name="Zhang W."/>
            <person name="Yang X."/>
            <person name="Jeffery I.B."/>
            <person name="Cooney J.C."/>
            <person name="Kagawa T.F."/>
            <person name="Liu W."/>
            <person name="Song Y."/>
            <person name="Salvetti E."/>
            <person name="Wrobel A."/>
            <person name="Rasinkangas P."/>
            <person name="Parkhill J."/>
            <person name="Rea M.C."/>
            <person name="O'Sullivan O."/>
            <person name="Ritari J."/>
            <person name="Douillard F.P."/>
            <person name="Paul Ross R."/>
            <person name="Yang R."/>
            <person name="Briner A.E."/>
            <person name="Felis G.E."/>
            <person name="de Vos W.M."/>
            <person name="Barrangou R."/>
            <person name="Klaenhammer T.R."/>
            <person name="Caufield P.W."/>
            <person name="Cui Y."/>
            <person name="Zhang H."/>
            <person name="O'Toole P.W."/>
        </authorList>
    </citation>
    <scope>NUCLEOTIDE SEQUENCE [LARGE SCALE GENOMIC DNA]</scope>
    <source>
        <strain evidence="4 5">DSM 19904</strain>
    </source>
</reference>
<comment type="caution">
    <text evidence="4">The sequence shown here is derived from an EMBL/GenBank/DDBJ whole genome shotgun (WGS) entry which is preliminary data.</text>
</comment>
<keyword evidence="5" id="KW-1185">Reference proteome</keyword>
<dbReference type="RefSeq" id="WP_057825589.1">
    <property type="nucleotide sequence ID" value="NZ_AZEA01000013.1"/>
</dbReference>
<feature type="chain" id="PRO_5006406921" description="DUF5776 domain-containing protein" evidence="2">
    <location>
        <begin position="36"/>
        <end position="1382"/>
    </location>
</feature>
<feature type="signal peptide" evidence="2">
    <location>
        <begin position="1"/>
        <end position="35"/>
    </location>
</feature>
<feature type="region of interest" description="Disordered" evidence="1">
    <location>
        <begin position="1116"/>
        <end position="1148"/>
    </location>
</feature>
<keyword evidence="2" id="KW-0732">Signal</keyword>
<dbReference type="EMBL" id="AZEA01000013">
    <property type="protein sequence ID" value="KRK88032.1"/>
    <property type="molecule type" value="Genomic_DNA"/>
</dbReference>
<feature type="domain" description="DUF5776" evidence="3">
    <location>
        <begin position="1239"/>
        <end position="1305"/>
    </location>
</feature>
<dbReference type="PATRIC" id="fig|1423808.3.peg.685"/>
<dbReference type="Pfam" id="PF19087">
    <property type="entry name" value="DUF5776"/>
    <property type="match status" value="2"/>
</dbReference>
<evidence type="ECO:0000313" key="5">
    <source>
        <dbReference type="Proteomes" id="UP000051581"/>
    </source>
</evidence>
<sequence length="1382" mass="152651">MKYSVFLRNLKKSIFAFIAILLSVVFLSGSPNAGAQTVNGSPTLPAIQNTLSNATNNWDKAIPNDPTSNPGSGVSQSGVILKNSTVELDPAIYNDPNNQNNFYPGDTVNMLALIEAQGTGQDYVNGHVKIYLSKDVFRQITDNDISTSNFLSKPAHVTETDTDWVVNLDLNTVPSGAHIGIPLIATLKPGKIHNNKDYKVPSEYYDSKNDLVFKTDQFAVHTKTDNPTASGPGVKKSIDAQQWDTNDALKAPTDISVDGSGFYYSTLSSLFYSRETEPGDYTVTVQLPANYKVPANGSGNWTYDSSKNTLTQKMTLDTTSASNYQTSRSLGSFTLTVPKGYKNGTEINLPTSTTGPNGAVTTNSYYLQLNKYTPTPDYFYAYPSKSMSFKDIGSTTDVNRINSSTPITSTIKPLSYYYGSDYNGQPVNSVSLSSIDDKPNFDYLTNQISFTDSSGITSSKQALLNKNKVVGTHMDGTTENLGTVKFGTPLKYPERNYKSIKVTFDSPIDFGLSELKNLQLQITGHMTDDTINAFKKSTATQQYYYNEISTEFAKTQTSNYDSSISSSGYVILNMDMPTIGFDTTYLDGNGLGLSGHQDQDGKVGMLGGQPLIAKMGVHAWNNSNDKLQPKDGKVVFIVPDGLTYDTEDASQVSNLKNIKVEKNYAGSGKTAVIGEISNPSAFETNGAGIYYQLPLIDDGSMTSGPYKIESFFVFTNNNGKVGNKTDFQVNENAKRVPDTYGIYSSTDNKDKVISDSANFTYLPDRKLVNINKVKVFNPETNEWSQPVADTGDNAFVGDKLQYVDTMSNDGLTPYSYLDVVGILPYPGDQKITGNRGSNMQIHLTGPITVDSDGYSISYSIDKPDKTLLNNYKAKFEPTESDWSKVTMIRITSKPGTVLQTNQTINFTYPSLVPNIAKDSPLAKTATGINTFLVRTSGNDVNLLESKPAAVHAKQPYVPVSLQFWTKDQDGTEHQITNAKEFADQKIGSTFTKNAADFPIDHYIPVDSNDHSIKVSRTANNNVLKLWYKAKPDDATVKGVVKFQDLNGNSLNPDVSFSGISGYRYDVNTIDDVKKASQKILGEGYTLSATVGEPAGIFALGKPLTIIFKYDKSITPIPPTPNPKPKPNPTPTPTPTPTPNPTPTPTPTPQLPNYAASINEAVYALKKVYLYQKPTFKKSQRKAAYVSKPRVYRPMFVVTGYARSTNGALRYKVRDVNHLTKNRHKTGYITARWAYIRPVYYQSKHKTITVINPRGVNEYKRANLTKKVRNFKQGQVLRVKKFVHHNLTTRYVLTNGHYITGNRKLIRMGKTHFPKYVKAKKAVNRYKTVNLTHKNKHFKKGKVFKVYRVDFSHANSVTKHGAMRYQVAGGYITANSKFMKTVK</sequence>
<name>A0A0R1KXG7_9LACO</name>
<gene>
    <name evidence="4" type="ORF">FD17_GL000681</name>
</gene>
<evidence type="ECO:0000259" key="3">
    <source>
        <dbReference type="Pfam" id="PF19087"/>
    </source>
</evidence>
<protein>
    <recommendedName>
        <fullName evidence="3">DUF5776 domain-containing protein</fullName>
    </recommendedName>
</protein>